<name>A0A6J4HZN6_9CHLR</name>
<gene>
    <name evidence="1" type="ORF">AVDCRST_MAG26-1263</name>
</gene>
<dbReference type="EMBL" id="CADCTK010000300">
    <property type="protein sequence ID" value="CAA9237429.1"/>
    <property type="molecule type" value="Genomic_DNA"/>
</dbReference>
<protein>
    <submittedName>
        <fullName evidence="1">Uncharacterized protein</fullName>
    </submittedName>
</protein>
<accession>A0A6J4HZN6</accession>
<proteinExistence type="predicted"/>
<evidence type="ECO:0000313" key="1">
    <source>
        <dbReference type="EMBL" id="CAA9237429.1"/>
    </source>
</evidence>
<organism evidence="1">
    <name type="scientific">uncultured Chloroflexia bacterium</name>
    <dbReference type="NCBI Taxonomy" id="1672391"/>
    <lineage>
        <taxon>Bacteria</taxon>
        <taxon>Bacillati</taxon>
        <taxon>Chloroflexota</taxon>
        <taxon>Chloroflexia</taxon>
        <taxon>environmental samples</taxon>
    </lineage>
</organism>
<reference evidence="1" key="1">
    <citation type="submission" date="2020-02" db="EMBL/GenBank/DDBJ databases">
        <authorList>
            <person name="Meier V. D."/>
        </authorList>
    </citation>
    <scope>NUCLEOTIDE SEQUENCE</scope>
    <source>
        <strain evidence="1">AVDCRST_MAG26</strain>
    </source>
</reference>
<dbReference type="AlphaFoldDB" id="A0A6J4HZN6"/>
<sequence length="150" mass="15984">MPQRHFLNGDTFMKKWFLTAAVACISMAALFIYSVPSGSSAAQSCEEWGDRASERVGIARELLYPRERQTQSSGSAQGDAQALYDLAQEEANSNPPDEAFNLSGDLVEAFSAGSTALQGGGGASPESQIAFAKAVVYNADLRIAYFLDGC</sequence>